<accession>A0A8H4CUJ3</accession>
<evidence type="ECO:0000313" key="2">
    <source>
        <dbReference type="EMBL" id="KAF3810247.1"/>
    </source>
</evidence>
<feature type="compositionally biased region" description="Basic and acidic residues" evidence="1">
    <location>
        <begin position="488"/>
        <end position="497"/>
    </location>
</feature>
<feature type="compositionally biased region" description="Basic residues" evidence="1">
    <location>
        <begin position="1"/>
        <end position="11"/>
    </location>
</feature>
<feature type="compositionally biased region" description="Acidic residues" evidence="1">
    <location>
        <begin position="453"/>
        <end position="469"/>
    </location>
</feature>
<feature type="compositionally biased region" description="Low complexity" evidence="1">
    <location>
        <begin position="433"/>
        <end position="448"/>
    </location>
</feature>
<protein>
    <submittedName>
        <fullName evidence="2">Uncharacterized protein</fullName>
    </submittedName>
</protein>
<dbReference type="GeneID" id="69009865"/>
<feature type="region of interest" description="Disordered" evidence="1">
    <location>
        <begin position="1"/>
        <end position="79"/>
    </location>
</feature>
<reference evidence="2" key="1">
    <citation type="journal article" date="2020" name="Phytopathology">
        <title>Genome sequence and comparative analysis of Colletotrichum gloeosporioides isolated from Liriodendron leaves.</title>
        <authorList>
            <person name="Fu F.F."/>
            <person name="Hao Z."/>
            <person name="Wang P."/>
            <person name="Lu Y."/>
            <person name="Xue L.J."/>
            <person name="Wei G."/>
            <person name="Tian Y."/>
            <person name="Baishi H."/>
            <person name="Xu H."/>
            <person name="Shi J."/>
            <person name="Cheng T."/>
            <person name="Wang G."/>
            <person name="Yi Y."/>
            <person name="Chen J."/>
        </authorList>
    </citation>
    <scope>NUCLEOTIDE SEQUENCE</scope>
    <source>
        <strain evidence="2">Lc1</strain>
    </source>
</reference>
<organism evidence="2 3">
    <name type="scientific">Colletotrichum gloeosporioides</name>
    <name type="common">Anthracnose fungus</name>
    <name type="synonym">Glomerella cingulata</name>
    <dbReference type="NCBI Taxonomy" id="474922"/>
    <lineage>
        <taxon>Eukaryota</taxon>
        <taxon>Fungi</taxon>
        <taxon>Dikarya</taxon>
        <taxon>Ascomycota</taxon>
        <taxon>Pezizomycotina</taxon>
        <taxon>Sordariomycetes</taxon>
        <taxon>Hypocreomycetidae</taxon>
        <taxon>Glomerellales</taxon>
        <taxon>Glomerellaceae</taxon>
        <taxon>Colletotrichum</taxon>
        <taxon>Colletotrichum gloeosporioides species complex</taxon>
    </lineage>
</organism>
<evidence type="ECO:0000313" key="3">
    <source>
        <dbReference type="Proteomes" id="UP000613401"/>
    </source>
</evidence>
<comment type="caution">
    <text evidence="2">The sequence shown here is derived from an EMBL/GenBank/DDBJ whole genome shotgun (WGS) entry which is preliminary data.</text>
</comment>
<dbReference type="RefSeq" id="XP_045269406.1">
    <property type="nucleotide sequence ID" value="XM_045402788.1"/>
</dbReference>
<dbReference type="Proteomes" id="UP000613401">
    <property type="component" value="Unassembled WGS sequence"/>
</dbReference>
<feature type="compositionally biased region" description="Basic and acidic residues" evidence="1">
    <location>
        <begin position="514"/>
        <end position="533"/>
    </location>
</feature>
<proteinExistence type="predicted"/>
<sequence>MPFHRPVRHSPGRSGVGSGVRRHHTRSQPASPLSPRGPATPAAAIKKKVRFVKTQQTQAKADTSASRTQSFSTQPEKLSEKVTIDKVPLSQAADGGNIVKTVEKDKNPVGLTIKTNNTVASSSVVPLKQAASTTINTNGLLTPQPSHDTIQTAQKGAPASLLANGLGQQLTLCGRRPGQSFETPPDPAVVILDHWFRDTADGSISEAPKLQGCGPWEIPLPPGMDPAIHVNPHSPILCRYLDCWIVGAVGIPTVKVYIHPIMRGRHVEEYVAKKWTAWKMIFAWVEHLEQYGKNDARAPMDVLSFVQHRIRNEGRMAKEAAVRAVRNREDSVMFGSRDKWNLPAIRGSPSSVDYMYQSVLGSAMIEVHNDKALKEAAAYPPGDNSIGHILAGSKYVNPAAGFKRPAPEPATKGAPEQSKDFNPPAGVKRSAPHPDAAQPAARPAPKQPFEVIVVDDSDDSSSSSDSEDEPLAKRARKDPQPKRATKPTAEKTETETKPRRRGRPVGSKNKTTAKKADKTEAKTSGKETEKAVDAEGGETGVKGHGMENKKVIDKNLDKDGGKPAVDDADKPVRRMIRIKVPVKAAEKLAAMADAEREAETEAEGKPADK</sequence>
<feature type="compositionally biased region" description="Polar residues" evidence="1">
    <location>
        <begin position="53"/>
        <end position="76"/>
    </location>
</feature>
<keyword evidence="3" id="KW-1185">Reference proteome</keyword>
<feature type="compositionally biased region" description="Basic and acidic residues" evidence="1">
    <location>
        <begin position="544"/>
        <end position="568"/>
    </location>
</feature>
<name>A0A8H4CUJ3_COLGL</name>
<dbReference type="EMBL" id="WVTB01000013">
    <property type="protein sequence ID" value="KAF3810247.1"/>
    <property type="molecule type" value="Genomic_DNA"/>
</dbReference>
<feature type="region of interest" description="Disordered" evidence="1">
    <location>
        <begin position="400"/>
        <end position="568"/>
    </location>
</feature>
<gene>
    <name evidence="2" type="ORF">GCG54_00002704</name>
</gene>
<evidence type="ECO:0000256" key="1">
    <source>
        <dbReference type="SAM" id="MobiDB-lite"/>
    </source>
</evidence>
<dbReference type="AlphaFoldDB" id="A0A8H4CUJ3"/>
<reference evidence="2" key="2">
    <citation type="submission" date="2020-03" db="EMBL/GenBank/DDBJ databases">
        <authorList>
            <person name="Fu F.-F."/>
            <person name="Chen J."/>
        </authorList>
    </citation>
    <scope>NUCLEOTIDE SEQUENCE</scope>
    <source>
        <strain evidence="2">Lc1</strain>
    </source>
</reference>